<dbReference type="eggNOG" id="COG0619">
    <property type="taxonomic scope" value="Bacteria"/>
</dbReference>
<feature type="transmembrane region" description="Helical" evidence="7">
    <location>
        <begin position="381"/>
        <end position="399"/>
    </location>
</feature>
<evidence type="ECO:0000256" key="5">
    <source>
        <dbReference type="ARBA" id="ARBA00023136"/>
    </source>
</evidence>
<keyword evidence="9" id="KW-1185">Reference proteome</keyword>
<evidence type="ECO:0000256" key="2">
    <source>
        <dbReference type="ARBA" id="ARBA00005278"/>
    </source>
</evidence>
<dbReference type="KEGG" id="bmet:BMMGA3_14470"/>
<evidence type="ECO:0000313" key="9">
    <source>
        <dbReference type="Proteomes" id="UP000027602"/>
    </source>
</evidence>
<dbReference type="PIRSF" id="PIRSF005690">
    <property type="entry name" value="GerBA"/>
    <property type="match status" value="1"/>
</dbReference>
<feature type="transmembrane region" description="Helical" evidence="7">
    <location>
        <begin position="288"/>
        <end position="307"/>
    </location>
</feature>
<dbReference type="RefSeq" id="WP_003349473.1">
    <property type="nucleotide sequence ID" value="NZ_ADWW01000005.1"/>
</dbReference>
<evidence type="ECO:0000256" key="4">
    <source>
        <dbReference type="ARBA" id="ARBA00022989"/>
    </source>
</evidence>
<evidence type="ECO:0000256" key="6">
    <source>
        <dbReference type="PIRNR" id="PIRNR005690"/>
    </source>
</evidence>
<keyword evidence="3 7" id="KW-0812">Transmembrane</keyword>
<evidence type="ECO:0000256" key="3">
    <source>
        <dbReference type="ARBA" id="ARBA00022692"/>
    </source>
</evidence>
<feature type="transmembrane region" description="Helical" evidence="7">
    <location>
        <begin position="411"/>
        <end position="436"/>
    </location>
</feature>
<comment type="similarity">
    <text evidence="2 6">Belongs to the GerABKA family.</text>
</comment>
<evidence type="ECO:0000313" key="8">
    <source>
        <dbReference type="EMBL" id="AIE61252.1"/>
    </source>
</evidence>
<protein>
    <submittedName>
        <fullName evidence="8">Spore germination protein</fullName>
    </submittedName>
</protein>
<proteinExistence type="inferred from homology"/>
<dbReference type="InterPro" id="IPR050768">
    <property type="entry name" value="UPF0353/GerABKA_families"/>
</dbReference>
<dbReference type="STRING" id="796606.BMMGA3_14470"/>
<dbReference type="InterPro" id="IPR004995">
    <property type="entry name" value="Spore_Ger"/>
</dbReference>
<gene>
    <name evidence="8" type="ORF">BMMGA3_14470</name>
</gene>
<organism evidence="8 9">
    <name type="scientific">Bacillus methanolicus (strain MGA3 / ATCC 53907)</name>
    <dbReference type="NCBI Taxonomy" id="796606"/>
    <lineage>
        <taxon>Bacteria</taxon>
        <taxon>Bacillati</taxon>
        <taxon>Bacillota</taxon>
        <taxon>Bacilli</taxon>
        <taxon>Bacillales</taxon>
        <taxon>Bacillaceae</taxon>
        <taxon>Bacillus</taxon>
    </lineage>
</organism>
<dbReference type="Proteomes" id="UP000027602">
    <property type="component" value="Chromosome"/>
</dbReference>
<dbReference type="OrthoDB" id="9772630at2"/>
<dbReference type="GO" id="GO:0009847">
    <property type="term" value="P:spore germination"/>
    <property type="evidence" value="ECO:0007669"/>
    <property type="project" value="UniProtKB-UniRule"/>
</dbReference>
<evidence type="ECO:0000256" key="7">
    <source>
        <dbReference type="SAM" id="Phobius"/>
    </source>
</evidence>
<keyword evidence="5 6" id="KW-0472">Membrane</keyword>
<dbReference type="Pfam" id="PF03323">
    <property type="entry name" value="GerA"/>
    <property type="match status" value="1"/>
</dbReference>
<sequence length="497" mass="56583">MKKWFKNNRNKEEFDKKDGQKVLLKSYDYKKTFYYNQKNNIRFSLTFVSTLIDQNVLHQTVLPHLQENEFTSLDDIKKIIPISDMEISDDPSIIEQKLFNGYVMLTIEPDEKRFAFISTPKLLVRNLAQPEVEFSVIGPKEAFVESIDQNLNLIRKRVPVKELVIESLSVGNISKTKIAILHIDGITDPQNVNTVRQRIQEIEYDQITDSSYIVQLIADNVHSPFPQMLDTERPDRIAAILAEGKVAVVVDGSPHVLIAPTTIVEFFNAFEDYNLLWHSASFFRMLRLFSVAFSILVTPVYVAALTYHYELIPKDLLTTLISSRRVVPLPPILEALLLELVIELLREAGARLPTKVGQTIGIVGGIVIGTASVEAGLTSNILLIMVALSALASFTTPVYKIGVSIRLLRFPFLFFAELWGLVGIVFCFCILLTHLIRLDSLGRPFLEPLYPPRVADLKDALIRLPFDKQRMRPEYLRTEQPIRFGKKKAKVKKDIDE</sequence>
<evidence type="ECO:0000256" key="1">
    <source>
        <dbReference type="ARBA" id="ARBA00004141"/>
    </source>
</evidence>
<dbReference type="PANTHER" id="PTHR22550:SF5">
    <property type="entry name" value="LEUCINE ZIPPER PROTEIN 4"/>
    <property type="match status" value="1"/>
</dbReference>
<name>I3DUE3_BACMM</name>
<dbReference type="EMBL" id="CP007739">
    <property type="protein sequence ID" value="AIE61252.1"/>
    <property type="molecule type" value="Genomic_DNA"/>
</dbReference>
<accession>I3DUE3</accession>
<dbReference type="AlphaFoldDB" id="I3DUE3"/>
<dbReference type="PANTHER" id="PTHR22550">
    <property type="entry name" value="SPORE GERMINATION PROTEIN"/>
    <property type="match status" value="1"/>
</dbReference>
<dbReference type="GO" id="GO:0005886">
    <property type="term" value="C:plasma membrane"/>
    <property type="evidence" value="ECO:0007669"/>
    <property type="project" value="UniProtKB-SubCell"/>
</dbReference>
<reference evidence="8 9" key="1">
    <citation type="journal article" date="2015" name="BMC Genomics">
        <title>Transcriptome analysis of thermophilic methylotrophic Bacillus methanolicus MGA3 using RNA-sequencing provides detailed insights into its previously uncharted transcriptional landscape.</title>
        <authorList>
            <person name="Irla M."/>
            <person name="Neshat A."/>
            <person name="Brautaset T."/>
            <person name="Ruckert C."/>
            <person name="Kalinowski J."/>
            <person name="Wendisch V.F."/>
        </authorList>
    </citation>
    <scope>NUCLEOTIDE SEQUENCE [LARGE SCALE GENOMIC DNA]</scope>
    <source>
        <strain evidence="9">MGA3 / ATCC 53907</strain>
    </source>
</reference>
<dbReference type="HOGENOM" id="CLU_021639_4_1_9"/>
<keyword evidence="4 7" id="KW-1133">Transmembrane helix</keyword>
<comment type="subcellular location">
    <subcellularLocation>
        <location evidence="6">Cell membrane</location>
    </subcellularLocation>
    <subcellularLocation>
        <location evidence="1">Membrane</location>
        <topology evidence="1">Multi-pass membrane protein</topology>
    </subcellularLocation>
</comment>